<dbReference type="Proteomes" id="UP000464468">
    <property type="component" value="Chromosome"/>
</dbReference>
<organism evidence="1 2">
    <name type="scientific">Sphingomonas changnyeongensis</name>
    <dbReference type="NCBI Taxonomy" id="2698679"/>
    <lineage>
        <taxon>Bacteria</taxon>
        <taxon>Pseudomonadati</taxon>
        <taxon>Pseudomonadota</taxon>
        <taxon>Alphaproteobacteria</taxon>
        <taxon>Sphingomonadales</taxon>
        <taxon>Sphingomonadaceae</taxon>
        <taxon>Sphingomonas</taxon>
    </lineage>
</organism>
<dbReference type="KEGG" id="schy:GVO57_02715"/>
<evidence type="ECO:0000313" key="2">
    <source>
        <dbReference type="Proteomes" id="UP000464468"/>
    </source>
</evidence>
<protein>
    <submittedName>
        <fullName evidence="1">Uncharacterized protein</fullName>
    </submittedName>
</protein>
<dbReference type="AlphaFoldDB" id="A0A7Z2NV11"/>
<dbReference type="EMBL" id="CP047895">
    <property type="protein sequence ID" value="QHL89934.1"/>
    <property type="molecule type" value="Genomic_DNA"/>
</dbReference>
<keyword evidence="2" id="KW-1185">Reference proteome</keyword>
<gene>
    <name evidence="1" type="ORF">GVO57_02715</name>
</gene>
<accession>A0A7Z2NV11</accession>
<name>A0A7Z2NV11_9SPHN</name>
<dbReference type="RefSeq" id="WP_160591627.1">
    <property type="nucleotide sequence ID" value="NZ_CP047895.1"/>
</dbReference>
<evidence type="ECO:0000313" key="1">
    <source>
        <dbReference type="EMBL" id="QHL89934.1"/>
    </source>
</evidence>
<proteinExistence type="predicted"/>
<reference evidence="1 2" key="1">
    <citation type="submission" date="2020-01" db="EMBL/GenBank/DDBJ databases">
        <title>Sphingomonas sp. C33 whole genome sequece.</title>
        <authorList>
            <person name="Park C."/>
        </authorList>
    </citation>
    <scope>NUCLEOTIDE SEQUENCE [LARGE SCALE GENOMIC DNA]</scope>
    <source>
        <strain evidence="1 2">C33</strain>
    </source>
</reference>
<sequence length="84" mass="8598">MEIDLGLARRARRATQPDYATLVAVAVARQSASRTAQIVAAAQGDGDAGARLVHLFGTGRSNGAGATGCFNSDVAALLRVEARS</sequence>